<feature type="transmembrane region" description="Helical" evidence="9">
    <location>
        <begin position="207"/>
        <end position="223"/>
    </location>
</feature>
<dbReference type="OrthoDB" id="337750at2759"/>
<dbReference type="VEuPathDB" id="MicrosporidiaDB:A0H76_2727"/>
<evidence type="ECO:0000256" key="8">
    <source>
        <dbReference type="ARBA" id="ARBA00023136"/>
    </source>
</evidence>
<dbReference type="PANTHER" id="PTHR14083">
    <property type="entry name" value="YIP1 INTERACTING FACTOR HOMOLOG YIF1 PROTEIN"/>
    <property type="match status" value="1"/>
</dbReference>
<organism evidence="10 11">
    <name type="scientific">Hepatospora eriocheir</name>
    <dbReference type="NCBI Taxonomy" id="1081669"/>
    <lineage>
        <taxon>Eukaryota</taxon>
        <taxon>Fungi</taxon>
        <taxon>Fungi incertae sedis</taxon>
        <taxon>Microsporidia</taxon>
        <taxon>Hepatosporidae</taxon>
        <taxon>Hepatospora</taxon>
    </lineage>
</organism>
<dbReference type="GO" id="GO:0005789">
    <property type="term" value="C:endoplasmic reticulum membrane"/>
    <property type="evidence" value="ECO:0007669"/>
    <property type="project" value="UniProtKB-SubCell"/>
</dbReference>
<keyword evidence="4 9" id="KW-0256">Endoplasmic reticulum</keyword>
<comment type="caution">
    <text evidence="10">The sequence shown here is derived from an EMBL/GenBank/DDBJ whole genome shotgun (WGS) entry which is preliminary data.</text>
</comment>
<keyword evidence="11" id="KW-1185">Reference proteome</keyword>
<evidence type="ECO:0000256" key="5">
    <source>
        <dbReference type="ARBA" id="ARBA00022927"/>
    </source>
</evidence>
<evidence type="ECO:0000256" key="9">
    <source>
        <dbReference type="RuleBase" id="RU368073"/>
    </source>
</evidence>
<name>A0A1X0QAH0_9MICR</name>
<keyword evidence="6 9" id="KW-1133">Transmembrane helix</keyword>
<evidence type="ECO:0000256" key="2">
    <source>
        <dbReference type="ARBA" id="ARBA00022448"/>
    </source>
</evidence>
<evidence type="ECO:0000313" key="11">
    <source>
        <dbReference type="Proteomes" id="UP000192356"/>
    </source>
</evidence>
<reference evidence="10 11" key="1">
    <citation type="journal article" date="2017" name="Environ. Microbiol.">
        <title>Decay of the glycolytic pathway and adaptation to intranuclear parasitism within Enterocytozoonidae microsporidia.</title>
        <authorList>
            <person name="Wiredu Boakye D."/>
            <person name="Jaroenlak P."/>
            <person name="Prachumwat A."/>
            <person name="Williams T.A."/>
            <person name="Bateman K.S."/>
            <person name="Itsathitphaisarn O."/>
            <person name="Sritunyalucksana K."/>
            <person name="Paszkiewicz K.H."/>
            <person name="Moore K.A."/>
            <person name="Stentiford G.D."/>
            <person name="Williams B.A."/>
        </authorList>
    </citation>
    <scope>NUCLEOTIDE SEQUENCE [LARGE SCALE GENOMIC DNA]</scope>
    <source>
        <strain evidence="10 11">GB1</strain>
    </source>
</reference>
<dbReference type="AlphaFoldDB" id="A0A1X0QAH0"/>
<dbReference type="PANTHER" id="PTHR14083:SF0">
    <property type="entry name" value="YIP1D-INTERACTING FACTOR 1, ISOFORM C"/>
    <property type="match status" value="1"/>
</dbReference>
<dbReference type="GO" id="GO:0006888">
    <property type="term" value="P:endoplasmic reticulum to Golgi vesicle-mediated transport"/>
    <property type="evidence" value="ECO:0007669"/>
    <property type="project" value="UniProtKB-UniRule"/>
</dbReference>
<sequence length="224" mass="26016">MNNDTTKFISSIGTSFIKENSDKYVKDNKGMIKEKISEIKEFFNINDSLVLDKLILICYPFYSSSEFLYKQDLYIPIVSFMTFILLSSLDLGIKGLFKPEKLFVSSSKNITVILILVGLYKLLFYLLGFSIGVLDILCFCGYRFVPMCIIKLSSLIIYRYVYYLIIVYLFVCYFFFISRSIYNHLQDLVSNKINEYGTHDLISSRKYLFVVSIIELTVIVIGIQ</sequence>
<proteinExistence type="inferred from homology"/>
<gene>
    <name evidence="10" type="primary">YIF1</name>
    <name evidence="10" type="ORF">HERIO_1370</name>
</gene>
<feature type="transmembrane region" description="Helical" evidence="9">
    <location>
        <begin position="160"/>
        <end position="182"/>
    </location>
</feature>
<feature type="transmembrane region" description="Helical" evidence="9">
    <location>
        <begin position="73"/>
        <end position="93"/>
    </location>
</feature>
<comment type="subcellular location">
    <subcellularLocation>
        <location evidence="9">Endoplasmic reticulum membrane</location>
        <topology evidence="9">Multi-pass membrane protein</topology>
    </subcellularLocation>
    <subcellularLocation>
        <location evidence="9">Golgi apparatus membrane</location>
        <topology evidence="9">Multi-pass membrane protein</topology>
    </subcellularLocation>
</comment>
<comment type="function">
    <text evidence="9">Has a role in transport between endoplasmic reticulum and Golgi.</text>
</comment>
<keyword evidence="5 9" id="KW-0653">Protein transport</keyword>
<dbReference type="GO" id="GO:0030134">
    <property type="term" value="C:COPII-coated ER to Golgi transport vesicle"/>
    <property type="evidence" value="ECO:0007669"/>
    <property type="project" value="TreeGrafter"/>
</dbReference>
<keyword evidence="3 9" id="KW-0812">Transmembrane</keyword>
<feature type="transmembrane region" description="Helical" evidence="9">
    <location>
        <begin position="113"/>
        <end position="139"/>
    </location>
</feature>
<keyword evidence="8 9" id="KW-0472">Membrane</keyword>
<dbReference type="VEuPathDB" id="MicrosporidiaDB:HERIO_1370"/>
<keyword evidence="7 9" id="KW-0333">Golgi apparatus</keyword>
<dbReference type="GO" id="GO:0000139">
    <property type="term" value="C:Golgi membrane"/>
    <property type="evidence" value="ECO:0007669"/>
    <property type="project" value="UniProtKB-SubCell"/>
</dbReference>
<protein>
    <recommendedName>
        <fullName evidence="9">Protein YIF1</fullName>
    </recommendedName>
</protein>
<dbReference type="EMBL" id="LVKB01000067">
    <property type="protein sequence ID" value="ORD96695.1"/>
    <property type="molecule type" value="Genomic_DNA"/>
</dbReference>
<keyword evidence="2 9" id="KW-0813">Transport</keyword>
<evidence type="ECO:0000313" key="10">
    <source>
        <dbReference type="EMBL" id="ORD96695.1"/>
    </source>
</evidence>
<comment type="similarity">
    <text evidence="1 9">Belongs to the YIF1 family.</text>
</comment>
<dbReference type="GO" id="GO:0015031">
    <property type="term" value="P:protein transport"/>
    <property type="evidence" value="ECO:0007669"/>
    <property type="project" value="UniProtKB-KW"/>
</dbReference>
<evidence type="ECO:0000256" key="1">
    <source>
        <dbReference type="ARBA" id="ARBA00009727"/>
    </source>
</evidence>
<accession>A0A1X0QAH0</accession>
<dbReference type="Proteomes" id="UP000192356">
    <property type="component" value="Unassembled WGS sequence"/>
</dbReference>
<evidence type="ECO:0000256" key="3">
    <source>
        <dbReference type="ARBA" id="ARBA00022692"/>
    </source>
</evidence>
<evidence type="ECO:0000256" key="4">
    <source>
        <dbReference type="ARBA" id="ARBA00022824"/>
    </source>
</evidence>
<evidence type="ECO:0000256" key="7">
    <source>
        <dbReference type="ARBA" id="ARBA00023034"/>
    </source>
</evidence>
<dbReference type="InterPro" id="IPR005578">
    <property type="entry name" value="Yif1_fam"/>
</dbReference>
<dbReference type="Pfam" id="PF03878">
    <property type="entry name" value="YIF1"/>
    <property type="match status" value="1"/>
</dbReference>
<dbReference type="GO" id="GO:0005793">
    <property type="term" value="C:endoplasmic reticulum-Golgi intermediate compartment"/>
    <property type="evidence" value="ECO:0007669"/>
    <property type="project" value="UniProtKB-UniRule"/>
</dbReference>
<evidence type="ECO:0000256" key="6">
    <source>
        <dbReference type="ARBA" id="ARBA00022989"/>
    </source>
</evidence>